<dbReference type="PANTHER" id="PTHR47331:SF5">
    <property type="entry name" value="RIBONUCLEASE H"/>
    <property type="match status" value="1"/>
</dbReference>
<dbReference type="PANTHER" id="PTHR47331">
    <property type="entry name" value="PHD-TYPE DOMAIN-CONTAINING PROTEIN"/>
    <property type="match status" value="1"/>
</dbReference>
<gene>
    <name evidence="2" type="ORF">BINO364_LOCUS3073</name>
</gene>
<dbReference type="InterPro" id="IPR005312">
    <property type="entry name" value="DUF1759"/>
</dbReference>
<accession>A0A8J9Y3S4</accession>
<dbReference type="CDD" id="cd00303">
    <property type="entry name" value="retropepsin_like"/>
    <property type="match status" value="1"/>
</dbReference>
<protein>
    <recommendedName>
        <fullName evidence="4">Peptidase aspartic putative domain-containing protein</fullName>
    </recommendedName>
</protein>
<organism evidence="2 3">
    <name type="scientific">Brenthis ino</name>
    <name type="common">lesser marbled fritillary</name>
    <dbReference type="NCBI Taxonomy" id="405034"/>
    <lineage>
        <taxon>Eukaryota</taxon>
        <taxon>Metazoa</taxon>
        <taxon>Ecdysozoa</taxon>
        <taxon>Arthropoda</taxon>
        <taxon>Hexapoda</taxon>
        <taxon>Insecta</taxon>
        <taxon>Pterygota</taxon>
        <taxon>Neoptera</taxon>
        <taxon>Endopterygota</taxon>
        <taxon>Lepidoptera</taxon>
        <taxon>Glossata</taxon>
        <taxon>Ditrysia</taxon>
        <taxon>Papilionoidea</taxon>
        <taxon>Nymphalidae</taxon>
        <taxon>Heliconiinae</taxon>
        <taxon>Argynnini</taxon>
        <taxon>Brenthis</taxon>
    </lineage>
</organism>
<evidence type="ECO:0000313" key="3">
    <source>
        <dbReference type="Proteomes" id="UP000838878"/>
    </source>
</evidence>
<feature type="non-terminal residue" evidence="2">
    <location>
        <position position="535"/>
    </location>
</feature>
<proteinExistence type="predicted"/>
<dbReference type="Proteomes" id="UP000838878">
    <property type="component" value="Chromosome 11"/>
</dbReference>
<feature type="region of interest" description="Disordered" evidence="1">
    <location>
        <begin position="239"/>
        <end position="271"/>
    </location>
</feature>
<keyword evidence="3" id="KW-1185">Reference proteome</keyword>
<evidence type="ECO:0000256" key="1">
    <source>
        <dbReference type="SAM" id="MobiDB-lite"/>
    </source>
</evidence>
<dbReference type="EMBL" id="OV170231">
    <property type="protein sequence ID" value="CAH0716279.1"/>
    <property type="molecule type" value="Genomic_DNA"/>
</dbReference>
<name>A0A8J9Y3S4_9NEOP</name>
<evidence type="ECO:0000313" key="2">
    <source>
        <dbReference type="EMBL" id="CAH0716279.1"/>
    </source>
</evidence>
<dbReference type="OrthoDB" id="5984724at2759"/>
<evidence type="ECO:0008006" key="4">
    <source>
        <dbReference type="Google" id="ProtNLM"/>
    </source>
</evidence>
<feature type="compositionally biased region" description="Low complexity" evidence="1">
    <location>
        <begin position="254"/>
        <end position="271"/>
    </location>
</feature>
<feature type="compositionally biased region" description="Polar residues" evidence="1">
    <location>
        <begin position="242"/>
        <end position="253"/>
    </location>
</feature>
<sequence length="535" mass="60718">MHYLKGYLSGEAEQLLRQIPIADSNYERCWSLLNSRYNNKRYLSHFILKRLLSQRNITSESANCLKNLIDTTNDCLSSLTNLGINVSTWDIIIIHILTLKLDSESRKQWEFSVTNNNSSEELPTFNQFSEFLTNRYRALEFLDTKSATVTKDSQYNNNVNKFRTFVASANKIQCAFCSEDHRIIHCKRFSNETVDARRNFVQTHNICFNCLGNNHSAKSCQSSNKCRICKRQHHSLLHPPSSGISGANAETTKNNNGNIGSSSSESNNEMESTPLATFFSTGLVRNQVLLATALVKAASKTGEHYIIRALLDQGSQTSFVTEATVQYLGLKKIPIREQVSVLGGNSNVSPKAMVFIQLKSMIDPNYNITVKAYVLKTITSFLPAKRITALKWLEALEIELADPNYHTPNKIDVLLGAEVYDKIIQEGIKKGPQGSPVVQNTSFGWIVSGEVTTSTREENHTEFNTFHCRTDDNDMLKQFWELESDLELTKQQRMTHEEQVCEELFARTTERDEDGPNMAVDGHRLDLCHRMKKKM</sequence>
<dbReference type="Pfam" id="PF03564">
    <property type="entry name" value="DUF1759"/>
    <property type="match status" value="1"/>
</dbReference>
<dbReference type="AlphaFoldDB" id="A0A8J9Y3S4"/>
<reference evidence="2" key="1">
    <citation type="submission" date="2021-12" db="EMBL/GenBank/DDBJ databases">
        <authorList>
            <person name="Martin H S."/>
        </authorList>
    </citation>
    <scope>NUCLEOTIDE SEQUENCE</scope>
</reference>